<sequence>MVFMASRYDNMIQQVLGLVLNHENCLGIKLSGHKDFRKWYKSLLRLTLSGSPEWNEYMRGDGMQSAIRNYSLESARELNTKSLFDEGLFSLIRNTSEGNALDFVNEFEKRCENNFINSEPWSRLHLVLKSDINERIKYAKEMADVCYDLDGRLTAILTPRQKTIFEEVRAVKRN</sequence>
<proteinExistence type="predicted"/>
<keyword evidence="2" id="KW-1185">Reference proteome</keyword>
<dbReference type="InterPro" id="IPR035179">
    <property type="entry name" value="DUF5314"/>
</dbReference>
<evidence type="ECO:0000313" key="1">
    <source>
        <dbReference type="EMBL" id="CAI4062296.1"/>
    </source>
</evidence>
<gene>
    <name evidence="1" type="primary">SUVZ06G1110</name>
    <name evidence="1" type="ORF">SUVZ_06G1110</name>
</gene>
<name>A0ABN8WXZ0_SACUV</name>
<protein>
    <submittedName>
        <fullName evidence="1">Uncharacterized protein</fullName>
    </submittedName>
</protein>
<dbReference type="Proteomes" id="UP001162085">
    <property type="component" value="Chromosome 6"/>
</dbReference>
<reference evidence="1" key="1">
    <citation type="submission" date="2022-10" db="EMBL/GenBank/DDBJ databases">
        <authorList>
            <person name="Byrne P K."/>
        </authorList>
    </citation>
    <scope>NUCLEOTIDE SEQUENCE</scope>
    <source>
        <strain evidence="1">ZP964</strain>
    </source>
</reference>
<evidence type="ECO:0000313" key="2">
    <source>
        <dbReference type="Proteomes" id="UP001162085"/>
    </source>
</evidence>
<accession>A0ABN8WXZ0</accession>
<dbReference type="EMBL" id="OX365933">
    <property type="protein sequence ID" value="CAI4062296.1"/>
    <property type="molecule type" value="Genomic_DNA"/>
</dbReference>
<organism evidence="1 2">
    <name type="scientific">Saccharomyces uvarum</name>
    <name type="common">Yeast</name>
    <name type="synonym">Saccharomyces bayanus var. uvarum</name>
    <dbReference type="NCBI Taxonomy" id="230603"/>
    <lineage>
        <taxon>Eukaryota</taxon>
        <taxon>Fungi</taxon>
        <taxon>Dikarya</taxon>
        <taxon>Ascomycota</taxon>
        <taxon>Saccharomycotina</taxon>
        <taxon>Saccharomycetes</taxon>
        <taxon>Saccharomycetales</taxon>
        <taxon>Saccharomycetaceae</taxon>
        <taxon>Saccharomyces</taxon>
    </lineage>
</organism>
<dbReference type="Pfam" id="PF17241">
    <property type="entry name" value="Retrotran_gag_4"/>
    <property type="match status" value="1"/>
</dbReference>